<protein>
    <submittedName>
        <fullName evidence="10">Cell division protein FtsE</fullName>
    </submittedName>
</protein>
<feature type="transmembrane region" description="Helical" evidence="8">
    <location>
        <begin position="307"/>
        <end position="325"/>
    </location>
</feature>
<evidence type="ECO:0000313" key="10">
    <source>
        <dbReference type="EMBL" id="AOH39317.1"/>
    </source>
</evidence>
<feature type="transmembrane region" description="Helical" evidence="8">
    <location>
        <begin position="90"/>
        <end position="108"/>
    </location>
</feature>
<dbReference type="InterPro" id="IPR038731">
    <property type="entry name" value="RgtA/B/C-like"/>
</dbReference>
<dbReference type="PANTHER" id="PTHR33908">
    <property type="entry name" value="MANNOSYLTRANSFERASE YKCB-RELATED"/>
    <property type="match status" value="1"/>
</dbReference>
<evidence type="ECO:0000256" key="1">
    <source>
        <dbReference type="ARBA" id="ARBA00004651"/>
    </source>
</evidence>
<dbReference type="RefSeq" id="WP_069177160.1">
    <property type="nucleotide sequence ID" value="NZ_CP017037.1"/>
</dbReference>
<feature type="domain" description="Glycosyltransferase RgtA/B/C/D-like" evidence="9">
    <location>
        <begin position="62"/>
        <end position="217"/>
    </location>
</feature>
<feature type="transmembrane region" description="Helical" evidence="8">
    <location>
        <begin position="9"/>
        <end position="30"/>
    </location>
</feature>
<evidence type="ECO:0000256" key="7">
    <source>
        <dbReference type="ARBA" id="ARBA00023136"/>
    </source>
</evidence>
<dbReference type="GO" id="GO:0009103">
    <property type="term" value="P:lipopolysaccharide biosynthetic process"/>
    <property type="evidence" value="ECO:0007669"/>
    <property type="project" value="UniProtKB-ARBA"/>
</dbReference>
<dbReference type="KEGG" id="dpn:BCB69_04745"/>
<accession>A0A1B3WEC9</accession>
<evidence type="ECO:0000256" key="4">
    <source>
        <dbReference type="ARBA" id="ARBA00022679"/>
    </source>
</evidence>
<dbReference type="GO" id="GO:0010041">
    <property type="term" value="P:response to iron(III) ion"/>
    <property type="evidence" value="ECO:0007669"/>
    <property type="project" value="TreeGrafter"/>
</dbReference>
<dbReference type="GO" id="GO:0005886">
    <property type="term" value="C:plasma membrane"/>
    <property type="evidence" value="ECO:0007669"/>
    <property type="project" value="UniProtKB-SubCell"/>
</dbReference>
<feature type="transmembrane region" description="Helical" evidence="8">
    <location>
        <begin position="284"/>
        <end position="301"/>
    </location>
</feature>
<dbReference type="STRING" id="39950.BCB69_04745"/>
<feature type="transmembrane region" description="Helical" evidence="8">
    <location>
        <begin position="337"/>
        <end position="358"/>
    </location>
</feature>
<dbReference type="Proteomes" id="UP000094757">
    <property type="component" value="Chromosome"/>
</dbReference>
<gene>
    <name evidence="10" type="ORF">BCB69_04745</name>
</gene>
<evidence type="ECO:0000259" key="9">
    <source>
        <dbReference type="Pfam" id="PF13231"/>
    </source>
</evidence>
<dbReference type="PANTHER" id="PTHR33908:SF3">
    <property type="entry name" value="UNDECAPRENYL PHOSPHATE-ALPHA-4-AMINO-4-DEOXY-L-ARABINOSE ARABINOSYL TRANSFERASE"/>
    <property type="match status" value="1"/>
</dbReference>
<feature type="transmembrane region" description="Helical" evidence="8">
    <location>
        <begin position="251"/>
        <end position="272"/>
    </location>
</feature>
<keyword evidence="2" id="KW-1003">Cell membrane</keyword>
<feature type="transmembrane region" description="Helical" evidence="8">
    <location>
        <begin position="392"/>
        <end position="412"/>
    </location>
</feature>
<keyword evidence="5 8" id="KW-0812">Transmembrane</keyword>
<keyword evidence="4" id="KW-0808">Transferase</keyword>
<feature type="transmembrane region" description="Helical" evidence="8">
    <location>
        <begin position="199"/>
        <end position="221"/>
    </location>
</feature>
<feature type="transmembrane region" description="Helical" evidence="8">
    <location>
        <begin position="156"/>
        <end position="187"/>
    </location>
</feature>
<evidence type="ECO:0000256" key="2">
    <source>
        <dbReference type="ARBA" id="ARBA00022475"/>
    </source>
</evidence>
<dbReference type="GO" id="GO:0016763">
    <property type="term" value="F:pentosyltransferase activity"/>
    <property type="evidence" value="ECO:0007669"/>
    <property type="project" value="TreeGrafter"/>
</dbReference>
<keyword evidence="10" id="KW-0131">Cell cycle</keyword>
<keyword evidence="7 8" id="KW-0472">Membrane</keyword>
<evidence type="ECO:0000256" key="5">
    <source>
        <dbReference type="ARBA" id="ARBA00022692"/>
    </source>
</evidence>
<sequence>MTTSQKRTCLLLLLLGMVLYGLYLGFIPLLDPDEPVYGQTAKEMLITGDWLSPRIYGEFWYDKPPLFYWLEAISFSCFGISTWSARLPSVIGAIITSIYLFLSACPLIGEKAARRGAFIFATSLEIIILARSAVTDTTLLLALTVAMMSFARKKYISAYTACGVALLAKGPIGFGFPALIVGLWLLLTKQLNLTNIMKLRWIWGIPLACLIGLPWFIYMSIYHGSTFTDTFLGYHNITRFITPEHEGQNHIWMYFLVLTAGFFPWTGTIPLIFSYVKHWKQNKVLMYFIVWASFIFVFFSLSSTQLFSYILPMYPPLALLSGYAITKLEEKSKVSIYIPTMHFIFILVVAIALALSPILPIGGILTKLLIFISLFILGGISAYTMKKKLFSYFFLTQGIISLFVILSVWILFATSISENFASKNIGDKLSATPYISTNTLYIDSFYRPGIAFYQNIYGKPLPNANAAITVSPHNTQNIYLPSSSKEITIPQNSYFLVQKKTYNKYPESEKKNFSILWELDTAYFLIKKGV</sequence>
<proteinExistence type="predicted"/>
<comment type="subcellular location">
    <subcellularLocation>
        <location evidence="1">Cell membrane</location>
        <topology evidence="1">Multi-pass membrane protein</topology>
    </subcellularLocation>
</comment>
<feature type="transmembrane region" description="Helical" evidence="8">
    <location>
        <begin position="128"/>
        <end position="150"/>
    </location>
</feature>
<evidence type="ECO:0000313" key="11">
    <source>
        <dbReference type="Proteomes" id="UP000094757"/>
    </source>
</evidence>
<evidence type="ECO:0000256" key="6">
    <source>
        <dbReference type="ARBA" id="ARBA00022989"/>
    </source>
</evidence>
<dbReference type="EMBL" id="CP017037">
    <property type="protein sequence ID" value="AOH39317.1"/>
    <property type="molecule type" value="Genomic_DNA"/>
</dbReference>
<dbReference type="AlphaFoldDB" id="A0A1B3WEC9"/>
<evidence type="ECO:0000256" key="8">
    <source>
        <dbReference type="SAM" id="Phobius"/>
    </source>
</evidence>
<keyword evidence="10" id="KW-0132">Cell division</keyword>
<dbReference type="InterPro" id="IPR050297">
    <property type="entry name" value="LipidA_mod_glycosyltrf_83"/>
</dbReference>
<name>A0A1B3WEC9_9FIRM</name>
<keyword evidence="6 8" id="KW-1133">Transmembrane helix</keyword>
<organism evidence="10 11">
    <name type="scientific">Dialister pneumosintes</name>
    <dbReference type="NCBI Taxonomy" id="39950"/>
    <lineage>
        <taxon>Bacteria</taxon>
        <taxon>Bacillati</taxon>
        <taxon>Bacillota</taxon>
        <taxon>Negativicutes</taxon>
        <taxon>Veillonellales</taxon>
        <taxon>Veillonellaceae</taxon>
        <taxon>Dialister</taxon>
    </lineage>
</organism>
<keyword evidence="3" id="KW-0328">Glycosyltransferase</keyword>
<reference evidence="11" key="1">
    <citation type="submission" date="2016-08" db="EMBL/GenBank/DDBJ databases">
        <authorList>
            <person name="Holder M.E."/>
            <person name="Ajami N.J."/>
            <person name="Petrosino J.F."/>
        </authorList>
    </citation>
    <scope>NUCLEOTIDE SEQUENCE [LARGE SCALE GENOMIC DNA]</scope>
    <source>
        <strain evidence="11">F0677</strain>
    </source>
</reference>
<feature type="transmembrane region" description="Helical" evidence="8">
    <location>
        <begin position="364"/>
        <end position="385"/>
    </location>
</feature>
<evidence type="ECO:0000256" key="3">
    <source>
        <dbReference type="ARBA" id="ARBA00022676"/>
    </source>
</evidence>
<dbReference type="GO" id="GO:0051301">
    <property type="term" value="P:cell division"/>
    <property type="evidence" value="ECO:0007669"/>
    <property type="project" value="UniProtKB-KW"/>
</dbReference>
<dbReference type="Pfam" id="PF13231">
    <property type="entry name" value="PMT_2"/>
    <property type="match status" value="1"/>
</dbReference>